<proteinExistence type="predicted"/>
<evidence type="ECO:0008006" key="3">
    <source>
        <dbReference type="Google" id="ProtNLM"/>
    </source>
</evidence>
<dbReference type="EMBL" id="JAIPUX010005290">
    <property type="protein sequence ID" value="KAH0616988.1"/>
    <property type="molecule type" value="Genomic_DNA"/>
</dbReference>
<evidence type="ECO:0000313" key="2">
    <source>
        <dbReference type="Proteomes" id="UP000826234"/>
    </source>
</evidence>
<dbReference type="Gene3D" id="2.130.10.10">
    <property type="entry name" value="YVTN repeat-like/Quinoprotein amine dehydrogenase"/>
    <property type="match status" value="1"/>
</dbReference>
<dbReference type="PANTHER" id="PTHR22806">
    <property type="entry name" value="NUCLEOPORIN NUP37 P37 -RELATED"/>
    <property type="match status" value="1"/>
</dbReference>
<dbReference type="InterPro" id="IPR036322">
    <property type="entry name" value="WD40_repeat_dom_sf"/>
</dbReference>
<dbReference type="PANTHER" id="PTHR22806:SF0">
    <property type="entry name" value="NUCLEOPORIN NUP37"/>
    <property type="match status" value="1"/>
</dbReference>
<dbReference type="InterPro" id="IPR037626">
    <property type="entry name" value="NUP37"/>
</dbReference>
<dbReference type="Proteomes" id="UP000826234">
    <property type="component" value="Unassembled WGS sequence"/>
</dbReference>
<reference evidence="1 2" key="1">
    <citation type="journal article" date="2022" name="Gigascience">
        <title>A chromosome-level genome assembly and annotation of the desert horned lizard, Phrynosoma platyrhinos, provides insight into chromosomal rearrangements among reptiles.</title>
        <authorList>
            <person name="Koochekian N."/>
            <person name="Ascanio A."/>
            <person name="Farleigh K."/>
            <person name="Card D.C."/>
            <person name="Schield D.R."/>
            <person name="Castoe T.A."/>
            <person name="Jezkova T."/>
        </authorList>
    </citation>
    <scope>NUCLEOTIDE SEQUENCE [LARGE SCALE GENOMIC DNA]</scope>
    <source>
        <strain evidence="1">NK-2021</strain>
    </source>
</reference>
<accession>A0ABQ7SI85</accession>
<comment type="caution">
    <text evidence="1">The sequence shown here is derived from an EMBL/GenBank/DDBJ whole genome shotgun (WGS) entry which is preliminary data.</text>
</comment>
<dbReference type="SUPFAM" id="SSF50978">
    <property type="entry name" value="WD40 repeat-like"/>
    <property type="match status" value="1"/>
</dbReference>
<gene>
    <name evidence="1" type="ORF">JD844_028529</name>
</gene>
<evidence type="ECO:0000313" key="1">
    <source>
        <dbReference type="EMBL" id="KAH0616988.1"/>
    </source>
</evidence>
<organism evidence="1 2">
    <name type="scientific">Phrynosoma platyrhinos</name>
    <name type="common">Desert horned lizard</name>
    <dbReference type="NCBI Taxonomy" id="52577"/>
    <lineage>
        <taxon>Eukaryota</taxon>
        <taxon>Metazoa</taxon>
        <taxon>Chordata</taxon>
        <taxon>Craniata</taxon>
        <taxon>Vertebrata</taxon>
        <taxon>Euteleostomi</taxon>
        <taxon>Lepidosauria</taxon>
        <taxon>Squamata</taxon>
        <taxon>Bifurcata</taxon>
        <taxon>Unidentata</taxon>
        <taxon>Episquamata</taxon>
        <taxon>Toxicofera</taxon>
        <taxon>Iguania</taxon>
        <taxon>Phrynosomatidae</taxon>
        <taxon>Phrynosomatinae</taxon>
        <taxon>Phrynosoma</taxon>
    </lineage>
</organism>
<keyword evidence="2" id="KW-1185">Reference proteome</keyword>
<name>A0ABQ7SI85_PHRPL</name>
<dbReference type="InterPro" id="IPR015943">
    <property type="entry name" value="WD40/YVTN_repeat-like_dom_sf"/>
</dbReference>
<protein>
    <recommendedName>
        <fullName evidence="3">Nucleoporin Nup37</fullName>
    </recommendedName>
</protein>
<sequence>MKQEASRSASYTVECEEYVHVVEFSPFETGTAESLIAYGGNNYVVVGTCRFQEEDAEVEGMQYKTRRVFHHGIRIDAIVWSPESRLDALPPQIRFCTAGADRKLRLFISDLQDKNDCKVFEGHSDYINDLVFSPKEGQEIASAHSRPLSTQCIHALLSVFGQTVEGHAVNS</sequence>